<dbReference type="GO" id="GO:0015344">
    <property type="term" value="F:siderophore uptake transmembrane transporter activity"/>
    <property type="evidence" value="ECO:0007669"/>
    <property type="project" value="TreeGrafter"/>
</dbReference>
<dbReference type="Proteomes" id="UP000050280">
    <property type="component" value="Unassembled WGS sequence"/>
</dbReference>
<comment type="similarity">
    <text evidence="10 11">Belongs to the TonB-dependent receptor family.</text>
</comment>
<dbReference type="SUPFAM" id="SSF56935">
    <property type="entry name" value="Porins"/>
    <property type="match status" value="1"/>
</dbReference>
<protein>
    <submittedName>
        <fullName evidence="14">TonB-dependent receptor plug</fullName>
    </submittedName>
</protein>
<keyword evidence="4 10" id="KW-0812">Transmembrane</keyword>
<keyword evidence="15" id="KW-1185">Reference proteome</keyword>
<keyword evidence="5" id="KW-0732">Signal</keyword>
<dbReference type="EMBL" id="LDJX01000001">
    <property type="protein sequence ID" value="KPM33751.1"/>
    <property type="molecule type" value="Genomic_DNA"/>
</dbReference>
<evidence type="ECO:0000256" key="4">
    <source>
        <dbReference type="ARBA" id="ARBA00022692"/>
    </source>
</evidence>
<comment type="subcellular location">
    <subcellularLocation>
        <location evidence="1 10">Cell outer membrane</location>
        <topology evidence="1 10">Multi-pass membrane protein</topology>
    </subcellularLocation>
</comment>
<name>A0A0P7AJF2_9FLAO</name>
<evidence type="ECO:0000256" key="3">
    <source>
        <dbReference type="ARBA" id="ARBA00022452"/>
    </source>
</evidence>
<feature type="domain" description="TonB-dependent receptor-like beta-barrel" evidence="12">
    <location>
        <begin position="200"/>
        <end position="621"/>
    </location>
</feature>
<accession>A0A0P7AJF2</accession>
<evidence type="ECO:0000256" key="5">
    <source>
        <dbReference type="ARBA" id="ARBA00022729"/>
    </source>
</evidence>
<dbReference type="PANTHER" id="PTHR30069">
    <property type="entry name" value="TONB-DEPENDENT OUTER MEMBRANE RECEPTOR"/>
    <property type="match status" value="1"/>
</dbReference>
<dbReference type="PANTHER" id="PTHR30069:SF29">
    <property type="entry name" value="HEMOGLOBIN AND HEMOGLOBIN-HAPTOGLOBIN-BINDING PROTEIN 1-RELATED"/>
    <property type="match status" value="1"/>
</dbReference>
<dbReference type="PROSITE" id="PS52016">
    <property type="entry name" value="TONB_DEPENDENT_REC_3"/>
    <property type="match status" value="1"/>
</dbReference>
<dbReference type="GO" id="GO:0009279">
    <property type="term" value="C:cell outer membrane"/>
    <property type="evidence" value="ECO:0007669"/>
    <property type="project" value="UniProtKB-SubCell"/>
</dbReference>
<evidence type="ECO:0000256" key="8">
    <source>
        <dbReference type="ARBA" id="ARBA00023170"/>
    </source>
</evidence>
<dbReference type="Pfam" id="PF00593">
    <property type="entry name" value="TonB_dep_Rec_b-barrel"/>
    <property type="match status" value="1"/>
</dbReference>
<feature type="domain" description="TonB-dependent receptor plug" evidence="13">
    <location>
        <begin position="72"/>
        <end position="178"/>
    </location>
</feature>
<proteinExistence type="inferred from homology"/>
<gene>
    <name evidence="14" type="ORF">I595_657</name>
</gene>
<keyword evidence="7 10" id="KW-0472">Membrane</keyword>
<dbReference type="CDD" id="cd01347">
    <property type="entry name" value="ligand_gated_channel"/>
    <property type="match status" value="1"/>
</dbReference>
<evidence type="ECO:0000313" key="15">
    <source>
        <dbReference type="Proteomes" id="UP000050280"/>
    </source>
</evidence>
<evidence type="ECO:0000256" key="1">
    <source>
        <dbReference type="ARBA" id="ARBA00004571"/>
    </source>
</evidence>
<evidence type="ECO:0000256" key="7">
    <source>
        <dbReference type="ARBA" id="ARBA00023136"/>
    </source>
</evidence>
<dbReference type="InterPro" id="IPR000531">
    <property type="entry name" value="Beta-barrel_TonB"/>
</dbReference>
<keyword evidence="3 10" id="KW-1134">Transmembrane beta strand</keyword>
<comment type="caution">
    <text evidence="14">The sequence shown here is derived from an EMBL/GenBank/DDBJ whole genome shotgun (WGS) entry which is preliminary data.</text>
</comment>
<keyword evidence="2 10" id="KW-0813">Transport</keyword>
<dbReference type="InterPro" id="IPR036942">
    <property type="entry name" value="Beta-barrel_TonB_sf"/>
</dbReference>
<evidence type="ECO:0000259" key="13">
    <source>
        <dbReference type="Pfam" id="PF07715"/>
    </source>
</evidence>
<dbReference type="Gene3D" id="2.40.170.20">
    <property type="entry name" value="TonB-dependent receptor, beta-barrel domain"/>
    <property type="match status" value="1"/>
</dbReference>
<dbReference type="InterPro" id="IPR039426">
    <property type="entry name" value="TonB-dep_rcpt-like"/>
</dbReference>
<evidence type="ECO:0000313" key="14">
    <source>
        <dbReference type="EMBL" id="KPM33751.1"/>
    </source>
</evidence>
<evidence type="ECO:0000256" key="11">
    <source>
        <dbReference type="RuleBase" id="RU003357"/>
    </source>
</evidence>
<dbReference type="InterPro" id="IPR012910">
    <property type="entry name" value="Plug_dom"/>
</dbReference>
<keyword evidence="9 10" id="KW-0998">Cell outer membrane</keyword>
<evidence type="ECO:0000256" key="10">
    <source>
        <dbReference type="PROSITE-ProRule" id="PRU01360"/>
    </source>
</evidence>
<dbReference type="Pfam" id="PF07715">
    <property type="entry name" value="Plug"/>
    <property type="match status" value="1"/>
</dbReference>
<evidence type="ECO:0000256" key="9">
    <source>
        <dbReference type="ARBA" id="ARBA00023237"/>
    </source>
</evidence>
<organism evidence="14 15">
    <name type="scientific">Croceitalea dokdonensis DOKDO 023</name>
    <dbReference type="NCBI Taxonomy" id="1300341"/>
    <lineage>
        <taxon>Bacteria</taxon>
        <taxon>Pseudomonadati</taxon>
        <taxon>Bacteroidota</taxon>
        <taxon>Flavobacteriia</taxon>
        <taxon>Flavobacteriales</taxon>
        <taxon>Flavobacteriaceae</taxon>
        <taxon>Croceitalea</taxon>
    </lineage>
</organism>
<dbReference type="PATRIC" id="fig|1300341.3.peg.649"/>
<evidence type="ECO:0000256" key="6">
    <source>
        <dbReference type="ARBA" id="ARBA00023077"/>
    </source>
</evidence>
<dbReference type="GO" id="GO:0044718">
    <property type="term" value="P:siderophore transmembrane transport"/>
    <property type="evidence" value="ECO:0007669"/>
    <property type="project" value="TreeGrafter"/>
</dbReference>
<keyword evidence="6 11" id="KW-0798">TonB box</keyword>
<dbReference type="Gene3D" id="2.170.130.10">
    <property type="entry name" value="TonB-dependent receptor, plug domain"/>
    <property type="match status" value="1"/>
</dbReference>
<evidence type="ECO:0000256" key="2">
    <source>
        <dbReference type="ARBA" id="ARBA00022448"/>
    </source>
</evidence>
<dbReference type="InterPro" id="IPR037066">
    <property type="entry name" value="Plug_dom_sf"/>
</dbReference>
<keyword evidence="8 14" id="KW-0675">Receptor</keyword>
<dbReference type="STRING" id="1300341.I595_657"/>
<sequence length="647" mass="72043">MLNFRDKSLHREAYGFFRGNNVFMNKLRFGLWAATCSCAVLGAQQQAKDSTMVRQLDEVVVSDSRFALKRENSGKTVITISAEELAANQGRTVAEVINTKSGIEVNGTRSFAGQNQTVFARGGNNRQVLVIIDGIQVLDPSSVNAEYDLRLLNINQIERIEILKGAASTLYGNSAATAVINITTKSAEQEGISLQLSSSMGTNQSQNDQNYNLSDFSNTVTLQAKEDKLTVLASAGHQFTNGLSAAIGSEEDAFSRLDGNLKLGYQFSRKFKMTASAFYNKLDSDFDNGFPVEDADFRFDSEQTRFGLNSVYTHNKGSINLNMAFNQISRSFESSFPSAFDSETLVIDVFNKYTFNNSWYTIVGLNLIENVTLFSEIQNMTTVDPYANVVYVSDFGLNLNAGARLNNHSEYGSTVIYNLNPSFTLPTENGYLKFLSSYATSFIAPNLSQLFGPFGPNPDLRPEENTTIEAGVEYRPSEAFRISGLYFNRAEEGRIDFVTINPDTFESQYQNLTETLNFEGIEVELQANFLDDFKLTANYTFTSSDSDLALRIPQSKINAQMGYTLNEDSFFSVAYQYVSSRSDIDFATFSPVELSAFGLVNCYAKHDVTDRVGLFFAIDNLFNADYLEISNFTTRGRNVRLGMNLRL</sequence>
<reference evidence="14 15" key="1">
    <citation type="submission" date="2015-09" db="EMBL/GenBank/DDBJ databases">
        <title>Genome sequence of the marine flavobacterium Croceitalea dokdonensis DOKDO 023 that contains proton- and sodium-pumping rhodopsins.</title>
        <authorList>
            <person name="Kwon S.-K."/>
            <person name="Lee H.K."/>
            <person name="Kwak M.-J."/>
            <person name="Kim J.F."/>
        </authorList>
    </citation>
    <scope>NUCLEOTIDE SEQUENCE [LARGE SCALE GENOMIC DNA]</scope>
    <source>
        <strain evidence="14 15">DOKDO 023</strain>
    </source>
</reference>
<dbReference type="AlphaFoldDB" id="A0A0P7AJF2"/>
<evidence type="ECO:0000259" key="12">
    <source>
        <dbReference type="Pfam" id="PF00593"/>
    </source>
</evidence>